<gene>
    <name evidence="5" type="ORF">J2Z79_000154</name>
</gene>
<evidence type="ECO:0000256" key="1">
    <source>
        <dbReference type="ARBA" id="ARBA00009175"/>
    </source>
</evidence>
<dbReference type="CDD" id="cd13537">
    <property type="entry name" value="PBP2_YvgL_like"/>
    <property type="match status" value="1"/>
</dbReference>
<evidence type="ECO:0000313" key="6">
    <source>
        <dbReference type="Proteomes" id="UP001519289"/>
    </source>
</evidence>
<comment type="similarity">
    <text evidence="1">Belongs to the bacterial solute-binding protein ModA family.</text>
</comment>
<dbReference type="NCBIfam" id="TIGR01256">
    <property type="entry name" value="modA"/>
    <property type="match status" value="1"/>
</dbReference>
<dbReference type="PROSITE" id="PS51257">
    <property type="entry name" value="PROKAR_LIPOPROTEIN"/>
    <property type="match status" value="1"/>
</dbReference>
<dbReference type="PANTHER" id="PTHR30632:SF0">
    <property type="entry name" value="SULFATE-BINDING PROTEIN"/>
    <property type="match status" value="1"/>
</dbReference>
<sequence>MKRRTAGLLAACLAVLLTACSAKPAPDPVKTEPPPGRPVEIIVSVAASLTHAMNEIQPAFEAEHPSVKLRFNFGSSGALQQQIEQGAPADLFISASPGPMESLVEKGFVEESAVTNLGTNRVVLIRGKTADETVKTWEDLRSDRAARIAVGDPAHVPAGQYGRAVLENLGLWGAVQPRLVLGEDVRQVLSFVESGEVQAGIVYSTDAAASRDVVVLAEAPEGSHEPVVYPMAVLKESQHSAEARAFADFLLSPAGMAILKKHGFGPAG</sequence>
<name>A0ABS4JMM3_9FIRM</name>
<dbReference type="InterPro" id="IPR050682">
    <property type="entry name" value="ModA/WtpA"/>
</dbReference>
<dbReference type="Pfam" id="PF13531">
    <property type="entry name" value="SBP_bac_11"/>
    <property type="match status" value="1"/>
</dbReference>
<dbReference type="Gene3D" id="3.40.190.10">
    <property type="entry name" value="Periplasmic binding protein-like II"/>
    <property type="match status" value="2"/>
</dbReference>
<evidence type="ECO:0000256" key="2">
    <source>
        <dbReference type="ARBA" id="ARBA00022723"/>
    </source>
</evidence>
<organism evidence="5 6">
    <name type="scientific">Symbiobacterium terraclitae</name>
    <dbReference type="NCBI Taxonomy" id="557451"/>
    <lineage>
        <taxon>Bacteria</taxon>
        <taxon>Bacillati</taxon>
        <taxon>Bacillota</taxon>
        <taxon>Clostridia</taxon>
        <taxon>Eubacteriales</taxon>
        <taxon>Symbiobacteriaceae</taxon>
        <taxon>Symbiobacterium</taxon>
    </lineage>
</organism>
<evidence type="ECO:0000256" key="3">
    <source>
        <dbReference type="ARBA" id="ARBA00022729"/>
    </source>
</evidence>
<keyword evidence="2" id="KW-0479">Metal-binding</keyword>
<dbReference type="RefSeq" id="WP_209464932.1">
    <property type="nucleotide sequence ID" value="NZ_JAGGLG010000001.1"/>
</dbReference>
<proteinExistence type="inferred from homology"/>
<dbReference type="EMBL" id="JAGGLG010000001">
    <property type="protein sequence ID" value="MBP2016781.1"/>
    <property type="molecule type" value="Genomic_DNA"/>
</dbReference>
<dbReference type="Proteomes" id="UP001519289">
    <property type="component" value="Unassembled WGS sequence"/>
</dbReference>
<evidence type="ECO:0000256" key="4">
    <source>
        <dbReference type="SAM" id="SignalP"/>
    </source>
</evidence>
<feature type="signal peptide" evidence="4">
    <location>
        <begin position="1"/>
        <end position="24"/>
    </location>
</feature>
<dbReference type="SUPFAM" id="SSF53850">
    <property type="entry name" value="Periplasmic binding protein-like II"/>
    <property type="match status" value="1"/>
</dbReference>
<comment type="caution">
    <text evidence="5">The sequence shown here is derived from an EMBL/GenBank/DDBJ whole genome shotgun (WGS) entry which is preliminary data.</text>
</comment>
<accession>A0ABS4JMM3</accession>
<keyword evidence="6" id="KW-1185">Reference proteome</keyword>
<evidence type="ECO:0000313" key="5">
    <source>
        <dbReference type="EMBL" id="MBP2016781.1"/>
    </source>
</evidence>
<protein>
    <submittedName>
        <fullName evidence="5">Molybdate transport system substrate-binding protein</fullName>
    </submittedName>
</protein>
<reference evidence="5 6" key="1">
    <citation type="submission" date="2021-03" db="EMBL/GenBank/DDBJ databases">
        <title>Genomic Encyclopedia of Type Strains, Phase IV (KMG-IV): sequencing the most valuable type-strain genomes for metagenomic binning, comparative biology and taxonomic classification.</title>
        <authorList>
            <person name="Goeker M."/>
        </authorList>
    </citation>
    <scope>NUCLEOTIDE SEQUENCE [LARGE SCALE GENOMIC DNA]</scope>
    <source>
        <strain evidence="5 6">DSM 27138</strain>
    </source>
</reference>
<dbReference type="PIRSF" id="PIRSF004846">
    <property type="entry name" value="ModA"/>
    <property type="match status" value="1"/>
</dbReference>
<feature type="chain" id="PRO_5045599900" evidence="4">
    <location>
        <begin position="25"/>
        <end position="268"/>
    </location>
</feature>
<dbReference type="InterPro" id="IPR041879">
    <property type="entry name" value="YvgL-like_PBP2"/>
</dbReference>
<dbReference type="InterPro" id="IPR005950">
    <property type="entry name" value="ModA"/>
</dbReference>
<keyword evidence="3 4" id="KW-0732">Signal</keyword>
<dbReference type="PANTHER" id="PTHR30632">
    <property type="entry name" value="MOLYBDATE-BINDING PERIPLASMIC PROTEIN"/>
    <property type="match status" value="1"/>
</dbReference>